<gene>
    <name evidence="1" type="ORF">EDD58_104201</name>
</gene>
<accession>A0A4R3L654</accession>
<proteinExistence type="predicted"/>
<protein>
    <submittedName>
        <fullName evidence="1">Inhibitor of sigma-G Gin protein</fullName>
    </submittedName>
</protein>
<reference evidence="1 2" key="1">
    <citation type="submission" date="2019-03" db="EMBL/GenBank/DDBJ databases">
        <title>Genomic Encyclopedia of Type Strains, Phase IV (KMG-IV): sequencing the most valuable type-strain genomes for metagenomic binning, comparative biology and taxonomic classification.</title>
        <authorList>
            <person name="Goeker M."/>
        </authorList>
    </citation>
    <scope>NUCLEOTIDE SEQUENCE [LARGE SCALE GENOMIC DNA]</scope>
    <source>
        <strain evidence="1 2">DSM 45707</strain>
    </source>
</reference>
<dbReference type="EMBL" id="SMAG01000004">
    <property type="protein sequence ID" value="TCS94330.1"/>
    <property type="molecule type" value="Genomic_DNA"/>
</dbReference>
<evidence type="ECO:0000313" key="1">
    <source>
        <dbReference type="EMBL" id="TCS94330.1"/>
    </source>
</evidence>
<name>A0A4R3L654_9BACL</name>
<dbReference type="Pfam" id="PF10764">
    <property type="entry name" value="Gin"/>
    <property type="match status" value="1"/>
</dbReference>
<keyword evidence="2" id="KW-1185">Reference proteome</keyword>
<sequence length="69" mass="8044">MQEKMVPIRCVICEQEKDERLNILGKTICELCEQDLATSNVGDSNYSYLVFRLKALWFSDKDEGIPFIR</sequence>
<organism evidence="1 2">
    <name type="scientific">Hazenella coriacea</name>
    <dbReference type="NCBI Taxonomy" id="1179467"/>
    <lineage>
        <taxon>Bacteria</taxon>
        <taxon>Bacillati</taxon>
        <taxon>Bacillota</taxon>
        <taxon>Bacilli</taxon>
        <taxon>Bacillales</taxon>
        <taxon>Thermoactinomycetaceae</taxon>
        <taxon>Hazenella</taxon>
    </lineage>
</organism>
<dbReference type="AlphaFoldDB" id="A0A4R3L654"/>
<dbReference type="Proteomes" id="UP000294937">
    <property type="component" value="Unassembled WGS sequence"/>
</dbReference>
<comment type="caution">
    <text evidence="1">The sequence shown here is derived from an EMBL/GenBank/DDBJ whole genome shotgun (WGS) entry which is preliminary data.</text>
</comment>
<evidence type="ECO:0000313" key="2">
    <source>
        <dbReference type="Proteomes" id="UP000294937"/>
    </source>
</evidence>
<dbReference type="InterPro" id="IPR019700">
    <property type="entry name" value="Sigma-G_inhibitor_Gin"/>
</dbReference>